<dbReference type="InterPro" id="IPR001036">
    <property type="entry name" value="Acrflvin-R"/>
</dbReference>
<evidence type="ECO:0000256" key="8">
    <source>
        <dbReference type="SAM" id="Phobius"/>
    </source>
</evidence>
<dbReference type="SUPFAM" id="SSF82693">
    <property type="entry name" value="Multidrug efflux transporter AcrB pore domain, PN1, PN2, PC1 and PC2 subdomains"/>
    <property type="match status" value="3"/>
</dbReference>
<keyword evidence="6 8" id="KW-1133">Transmembrane helix</keyword>
<dbReference type="InterPro" id="IPR027463">
    <property type="entry name" value="AcrB_DN_DC_subdom"/>
</dbReference>
<feature type="transmembrane region" description="Helical" evidence="8">
    <location>
        <begin position="996"/>
        <end position="1018"/>
    </location>
</feature>
<keyword evidence="5 8" id="KW-0812">Transmembrane</keyword>
<dbReference type="Gene3D" id="3.30.2090.10">
    <property type="entry name" value="Multidrug efflux transporter AcrB TolC docking domain, DN and DC subdomains"/>
    <property type="match status" value="2"/>
</dbReference>
<dbReference type="Gene3D" id="3.30.70.1320">
    <property type="entry name" value="Multidrug efflux transporter AcrB pore domain like"/>
    <property type="match status" value="1"/>
</dbReference>
<feature type="transmembrane region" description="Helical" evidence="8">
    <location>
        <begin position="918"/>
        <end position="940"/>
    </location>
</feature>
<dbReference type="PRINTS" id="PR00702">
    <property type="entry name" value="ACRIFLAVINRP"/>
</dbReference>
<dbReference type="EMBL" id="JAENHK010000010">
    <property type="protein sequence ID" value="MBK1896613.1"/>
    <property type="molecule type" value="Genomic_DNA"/>
</dbReference>
<dbReference type="Gene3D" id="3.30.70.1430">
    <property type="entry name" value="Multidrug efflux transporter AcrB pore domain"/>
    <property type="match status" value="2"/>
</dbReference>
<evidence type="ECO:0000256" key="2">
    <source>
        <dbReference type="ARBA" id="ARBA00010942"/>
    </source>
</evidence>
<dbReference type="Pfam" id="PF00873">
    <property type="entry name" value="ACR_tran"/>
    <property type="match status" value="1"/>
</dbReference>
<feature type="transmembrane region" description="Helical" evidence="8">
    <location>
        <begin position="440"/>
        <end position="457"/>
    </location>
</feature>
<reference evidence="10" key="1">
    <citation type="submission" date="2021-01" db="EMBL/GenBank/DDBJ databases">
        <title>Genome public.</title>
        <authorList>
            <person name="Liu C."/>
            <person name="Sun Q."/>
        </authorList>
    </citation>
    <scope>NUCLEOTIDE SEQUENCE [LARGE SCALE GENOMIC DNA]</scope>
    <source>
        <strain evidence="10">YIM B02567</strain>
    </source>
</reference>
<dbReference type="PANTHER" id="PTHR32063">
    <property type="match status" value="1"/>
</dbReference>
<evidence type="ECO:0000313" key="10">
    <source>
        <dbReference type="Proteomes" id="UP000628669"/>
    </source>
</evidence>
<organism evidence="9 10">
    <name type="scientific">Chryseobacterium paridis</name>
    <dbReference type="NCBI Taxonomy" id="2800328"/>
    <lineage>
        <taxon>Bacteria</taxon>
        <taxon>Pseudomonadati</taxon>
        <taxon>Bacteroidota</taxon>
        <taxon>Flavobacteriia</taxon>
        <taxon>Flavobacteriales</taxon>
        <taxon>Weeksellaceae</taxon>
        <taxon>Chryseobacterium group</taxon>
        <taxon>Chryseobacterium</taxon>
    </lineage>
</organism>
<evidence type="ECO:0000256" key="3">
    <source>
        <dbReference type="ARBA" id="ARBA00022448"/>
    </source>
</evidence>
<dbReference type="InterPro" id="IPR004763">
    <property type="entry name" value="CusA-like"/>
</dbReference>
<feature type="transmembrane region" description="Helical" evidence="8">
    <location>
        <begin position="341"/>
        <end position="357"/>
    </location>
</feature>
<dbReference type="NCBIfam" id="TIGR00914">
    <property type="entry name" value="2A0601"/>
    <property type="match status" value="1"/>
</dbReference>
<evidence type="ECO:0000256" key="4">
    <source>
        <dbReference type="ARBA" id="ARBA00022475"/>
    </source>
</evidence>
<evidence type="ECO:0000256" key="5">
    <source>
        <dbReference type="ARBA" id="ARBA00022692"/>
    </source>
</evidence>
<keyword evidence="3" id="KW-0813">Transport</keyword>
<evidence type="ECO:0000256" key="7">
    <source>
        <dbReference type="ARBA" id="ARBA00023136"/>
    </source>
</evidence>
<dbReference type="RefSeq" id="WP_200246224.1">
    <property type="nucleotide sequence ID" value="NZ_JAENHK010000010.1"/>
</dbReference>
<feature type="transmembrane region" description="Helical" evidence="8">
    <location>
        <begin position="961"/>
        <end position="984"/>
    </location>
</feature>
<sequence length="1032" mass="114249">MKNILNNIIAKRWLILALFALLALFGYYSWKQLSIEAYPDIGDVTSQVVTQVPGLAAEEIEQQITIPIEQAINGLPGMHVMRSKSTFGLSMVTIVFNDGVDDYWARTRIKERLGDLELPYGVTPGLDPLTSPTGEIYRYIIESKSHDLRELTDLQNFVIIPKIKQVSGVADVTNFGGITTQFQVELDPVKLEQYNISLKEVADKLEANNANSGGSVMNRGDQSYVIRGIGLVKSLEDMGRVVVKSVNGTPVYMNDIGKIKYGNLERKGALGYSDQRGVNYSDNIEGIVLLLKGENPSVVLQGVNDAVSDLNKNILPKGIQIHIVLDRTNLVDNTLHTVSKTLLEGMTLVIIVLIVFLGSWRGALLVAITIPLSLLIAFILMHFTNIPANLLSLGAIDFGIIVDGAIVMLETILKKREDHPDQELDEKTITQKVKEVAKPVFFATIIIITAYLPLFAFERVEKKLFTPMAFTVGYALLGALAVALFLIPGLAFVIYKKPRKIYHNRWLEKIGAAYHSRVQKIMNRPKRIFIPLIGILLTTGILTALVGKDFLPPLDEGSIWLQVSLPPGITVEKSREMSDTLRARTLKHKEVTYVMVQAGRNDDGTDAWTPSHFEVSVGLKPYSEWKWGRSKADLIKELEAEYATMPGYNIAFTQPMIDGVMDKISGAHSELVVKVYGNDFKETRRIAEEVMAALKKVKGAVDLAIDQEPPLPQLQIKVDRAKIAQYGLNVSDVSDLIEVAIGGKAVSKIYQGIKVYDIITRYNEMSRNTPEKIGSLMLTNESGAKIPLSQVADIQMNTGESMIAREMNKRHLTVRLNLRGTDLTSFLSQAENAIEKNVKYDHEKYNIKWGGQFENQNRAYGRLSVIVPLALSIMFILLYGAFQSFRQAGLLISIVPLALFGGMLALNLRGMTLNISSAVGFIALFGVAIQNGVIMISHINDLRKKGYDLRKAVIEGASHRFRPVLMTATVAILGLFPASLATGIGSDVQRPLATVIVYGLLFSTIITLFALPALYYLIENKWGKNFNAAKEN</sequence>
<comment type="caution">
    <text evidence="9">The sequence shown here is derived from an EMBL/GenBank/DDBJ whole genome shotgun (WGS) entry which is preliminary data.</text>
</comment>
<protein>
    <submittedName>
        <fullName evidence="9">Efflux RND transporter permease subunit</fullName>
    </submittedName>
</protein>
<dbReference type="SUPFAM" id="SSF82714">
    <property type="entry name" value="Multidrug efflux transporter AcrB TolC docking domain, DN and DC subdomains"/>
    <property type="match status" value="2"/>
</dbReference>
<evidence type="ECO:0000256" key="1">
    <source>
        <dbReference type="ARBA" id="ARBA00004651"/>
    </source>
</evidence>
<feature type="transmembrane region" description="Helical" evidence="8">
    <location>
        <begin position="860"/>
        <end position="881"/>
    </location>
</feature>
<feature type="transmembrane region" description="Helical" evidence="8">
    <location>
        <begin position="390"/>
        <end position="409"/>
    </location>
</feature>
<name>A0ABS1FWI3_9FLAO</name>
<dbReference type="Gene3D" id="1.20.1640.10">
    <property type="entry name" value="Multidrug efflux transporter AcrB transmembrane domain"/>
    <property type="match status" value="2"/>
</dbReference>
<evidence type="ECO:0000313" key="9">
    <source>
        <dbReference type="EMBL" id="MBK1896613.1"/>
    </source>
</evidence>
<feature type="transmembrane region" description="Helical" evidence="8">
    <location>
        <begin position="469"/>
        <end position="495"/>
    </location>
</feature>
<feature type="transmembrane region" description="Helical" evidence="8">
    <location>
        <begin position="888"/>
        <end position="906"/>
    </location>
</feature>
<feature type="transmembrane region" description="Helical" evidence="8">
    <location>
        <begin position="12"/>
        <end position="30"/>
    </location>
</feature>
<dbReference type="Gene3D" id="3.30.70.1440">
    <property type="entry name" value="Multidrug efflux transporter AcrB pore domain"/>
    <property type="match status" value="1"/>
</dbReference>
<feature type="transmembrane region" description="Helical" evidence="8">
    <location>
        <begin position="528"/>
        <end position="547"/>
    </location>
</feature>
<keyword evidence="7 8" id="KW-0472">Membrane</keyword>
<proteinExistence type="inferred from homology"/>
<gene>
    <name evidence="9" type="ORF">JHL15_12675</name>
</gene>
<evidence type="ECO:0000256" key="6">
    <source>
        <dbReference type="ARBA" id="ARBA00022989"/>
    </source>
</evidence>
<keyword evidence="4" id="KW-1003">Cell membrane</keyword>
<accession>A0ABS1FWI3</accession>
<comment type="similarity">
    <text evidence="2">Belongs to the resistance-nodulation-cell division (RND) (TC 2.A.6) family.</text>
</comment>
<feature type="transmembrane region" description="Helical" evidence="8">
    <location>
        <begin position="364"/>
        <end position="384"/>
    </location>
</feature>
<dbReference type="SUPFAM" id="SSF82866">
    <property type="entry name" value="Multidrug efflux transporter AcrB transmembrane domain"/>
    <property type="match status" value="2"/>
</dbReference>
<dbReference type="PANTHER" id="PTHR32063:SF17">
    <property type="entry name" value="CATION EFFLUX SYSTEM PROTEIN"/>
    <property type="match status" value="1"/>
</dbReference>
<comment type="subcellular location">
    <subcellularLocation>
        <location evidence="1">Cell membrane</location>
        <topology evidence="1">Multi-pass membrane protein</topology>
    </subcellularLocation>
</comment>
<keyword evidence="10" id="KW-1185">Reference proteome</keyword>
<dbReference type="Proteomes" id="UP000628669">
    <property type="component" value="Unassembled WGS sequence"/>
</dbReference>